<dbReference type="PANTHER" id="PTHR14885:SF3">
    <property type="entry name" value="CILIA- AND FLAGELLA-ASSOCIATED PROTEIN 44"/>
    <property type="match status" value="1"/>
</dbReference>
<keyword evidence="6 9" id="KW-0175">Coiled coil</keyword>
<evidence type="ECO:0000256" key="3">
    <source>
        <dbReference type="ARBA" id="ARBA00022490"/>
    </source>
</evidence>
<keyword evidence="12" id="KW-1185">Reference proteome</keyword>
<gene>
    <name evidence="11" type="primary">Cfap44</name>
    <name evidence="11" type="ORF">GALDEA_R14902</name>
</gene>
<feature type="compositionally biased region" description="Basic and acidic residues" evidence="10">
    <location>
        <begin position="680"/>
        <end position="689"/>
    </location>
</feature>
<evidence type="ECO:0000256" key="7">
    <source>
        <dbReference type="ARBA" id="ARBA00023212"/>
    </source>
</evidence>
<evidence type="ECO:0000256" key="10">
    <source>
        <dbReference type="SAM" id="MobiDB-lite"/>
    </source>
</evidence>
<evidence type="ECO:0000256" key="2">
    <source>
        <dbReference type="ARBA" id="ARBA00004245"/>
    </source>
</evidence>
<feature type="compositionally biased region" description="Polar residues" evidence="10">
    <location>
        <begin position="481"/>
        <end position="497"/>
    </location>
</feature>
<evidence type="ECO:0000256" key="5">
    <source>
        <dbReference type="ARBA" id="ARBA00022737"/>
    </source>
</evidence>
<evidence type="ECO:0000256" key="1">
    <source>
        <dbReference type="ARBA" id="ARBA00004138"/>
    </source>
</evidence>
<feature type="compositionally biased region" description="Polar residues" evidence="10">
    <location>
        <begin position="456"/>
        <end position="465"/>
    </location>
</feature>
<feature type="region of interest" description="Disordered" evidence="10">
    <location>
        <begin position="663"/>
        <end position="698"/>
    </location>
</feature>
<feature type="compositionally biased region" description="Acidic residues" evidence="10">
    <location>
        <begin position="663"/>
        <end position="679"/>
    </location>
</feature>
<dbReference type="Proteomes" id="UP000566440">
    <property type="component" value="Unassembled WGS sequence"/>
</dbReference>
<keyword evidence="7" id="KW-0206">Cytoskeleton</keyword>
<keyword evidence="5" id="KW-0677">Repeat</keyword>
<evidence type="ECO:0000313" key="12">
    <source>
        <dbReference type="Proteomes" id="UP000566440"/>
    </source>
</evidence>
<dbReference type="EMBL" id="VWZX01003923">
    <property type="protein sequence ID" value="NXI38990.1"/>
    <property type="molecule type" value="Genomic_DNA"/>
</dbReference>
<evidence type="ECO:0000313" key="11">
    <source>
        <dbReference type="EMBL" id="NXI38990.1"/>
    </source>
</evidence>
<dbReference type="OrthoDB" id="1935234at2759"/>
<name>A0A7K9ST15_9PICI</name>
<dbReference type="InterPro" id="IPR011047">
    <property type="entry name" value="Quinoprotein_ADH-like_sf"/>
</dbReference>
<evidence type="ECO:0000256" key="8">
    <source>
        <dbReference type="ARBA" id="ARBA00023273"/>
    </source>
</evidence>
<feature type="non-terminal residue" evidence="11">
    <location>
        <position position="1"/>
    </location>
</feature>
<feature type="region of interest" description="Disordered" evidence="10">
    <location>
        <begin position="453"/>
        <end position="497"/>
    </location>
</feature>
<evidence type="ECO:0000256" key="9">
    <source>
        <dbReference type="SAM" id="Coils"/>
    </source>
</evidence>
<keyword evidence="8" id="KW-0966">Cell projection</keyword>
<proteinExistence type="predicted"/>
<dbReference type="AlphaFoldDB" id="A0A7K9ST15"/>
<accession>A0A7K9ST15</accession>
<evidence type="ECO:0000256" key="4">
    <source>
        <dbReference type="ARBA" id="ARBA00022574"/>
    </source>
</evidence>
<feature type="non-terminal residue" evidence="11">
    <location>
        <position position="1031"/>
    </location>
</feature>
<protein>
    <submittedName>
        <fullName evidence="11">CFA44 protein</fullName>
    </submittedName>
</protein>
<feature type="coiled-coil region" evidence="9">
    <location>
        <begin position="100"/>
        <end position="134"/>
    </location>
</feature>
<feature type="coiled-coil region" evidence="9">
    <location>
        <begin position="831"/>
        <end position="865"/>
    </location>
</feature>
<comment type="caution">
    <text evidence="11">The sequence shown here is derived from an EMBL/GenBank/DDBJ whole genome shotgun (WGS) entry which is preliminary data.</text>
</comment>
<evidence type="ECO:0000256" key="6">
    <source>
        <dbReference type="ARBA" id="ARBA00023054"/>
    </source>
</evidence>
<keyword evidence="3" id="KW-0963">Cytoplasm</keyword>
<sequence length="1031" mass="120551">MQNGALRVYPVQDQDLSANTLKEYWSFNIHDNDYGQIQGICSSYDDRFLLTCGGDGNIFAFNILAPEDVHKELKAEIPSPRSGLEEEEAAEDIEDPNAYNIEELKQKKEHERIMKEAEEKKAKKREELTALRHKFLFLLQKNQELPKHMQLPREQYEMDHRIFEELNRQTARRIQSVQKELAWEHEKHLLGLQKLRKQFWDSVEFDTVVVHAIESNHQISTYRLLAMPEKCYEDKEAGKQAEEREIITETKDAKIFEEEEEAEKRKTPEVQKPTTHYIERRHEQIKRSAEKSDKGKAKIMKRKAEWDELYKSKPSDDYENPQDVEDIKAAQENTECYKLKTATDYKVPEHKQMNIEKKMMQLTSLEVLIHKTKVNMNKEIMSLRDLKVSVIDEIKSLVQELKSIQKGLDFSECLPLPQIPQLHPDEVPEKKFEYDSDILLKFKEKQEAKAKLQENLGESSSSQALKQGVLQAPSIKKSESTRQAASTHSRETASSLDAEQQKVFEVEKAEQTEMELEILKREKIKTLYLQETLVQKIKDLVISFDAELCFLRHKKLKLDVQMKTADLHYITCYEELLILKNLEKHENLLQERVNSLISEQEAMQVNLNSCLGQIEARKCEIVKLQECEKALYASFQASLGENNEFAHFLTKVLKKNIKCTEEVGTEADEEDENEEENDEESRVGTSEEKSESEDEAFDSVCPKNCSEALFRNTIQLHWKLLDIKKALTEEKKVAANLRKKYNALAKKAKVVETNLETAAKELETFLWEKQQRMNELYVVVPLKLHQVQYLVNGEMPSDFSQALVFTNQALEYLQKRIVDLCREKKMQREIYKKAQKRHKQLVQDKKDMKMKIQKLEERCNDLMLKKFGRLVDFEEVQAHTVNIPVEKLKVQIMEKEYEHSQQLQKWKERILDLQQQLMKLTNENTRQLQQLNCFLLEKEELEIKLASLKYDLGVELQGIRTTDIKEKARLESQLKHMAHNTALLREEINILCRKDGCLRELTLLSREDECLFLQPSSAKDSKAPAGSFPVL</sequence>
<dbReference type="SUPFAM" id="SSF50998">
    <property type="entry name" value="Quinoprotein alcohol dehydrogenase-like"/>
    <property type="match status" value="1"/>
</dbReference>
<reference evidence="11 12" key="1">
    <citation type="submission" date="2019-09" db="EMBL/GenBank/DDBJ databases">
        <title>Bird 10,000 Genomes (B10K) Project - Family phase.</title>
        <authorList>
            <person name="Zhang G."/>
        </authorList>
    </citation>
    <scope>NUCLEOTIDE SEQUENCE [LARGE SCALE GENOMIC DNA]</scope>
    <source>
        <strain evidence="11">B10K-DU-001-62</strain>
        <tissue evidence="11">Muscle</tissue>
    </source>
</reference>
<dbReference type="PANTHER" id="PTHR14885">
    <property type="entry name" value="CILIA- AND FLAGELLA-ASSOCIATED PROTEIN 43-RELATED"/>
    <property type="match status" value="1"/>
</dbReference>
<feature type="coiled-coil region" evidence="9">
    <location>
        <begin position="727"/>
        <end position="761"/>
    </location>
</feature>
<dbReference type="GO" id="GO:0005929">
    <property type="term" value="C:cilium"/>
    <property type="evidence" value="ECO:0007669"/>
    <property type="project" value="UniProtKB-SubCell"/>
</dbReference>
<dbReference type="GO" id="GO:0005856">
    <property type="term" value="C:cytoskeleton"/>
    <property type="evidence" value="ECO:0007669"/>
    <property type="project" value="UniProtKB-SubCell"/>
</dbReference>
<feature type="compositionally biased region" description="Basic and acidic residues" evidence="10">
    <location>
        <begin position="258"/>
        <end position="269"/>
    </location>
</feature>
<feature type="region of interest" description="Disordered" evidence="10">
    <location>
        <begin position="258"/>
        <end position="298"/>
    </location>
</feature>
<keyword evidence="4" id="KW-0853">WD repeat</keyword>
<feature type="coiled-coil region" evidence="9">
    <location>
        <begin position="903"/>
        <end position="930"/>
    </location>
</feature>
<comment type="subcellular location">
    <subcellularLocation>
        <location evidence="1">Cell projection</location>
        <location evidence="1">Cilium</location>
    </subcellularLocation>
    <subcellularLocation>
        <location evidence="2">Cytoplasm</location>
        <location evidence="2">Cytoskeleton</location>
    </subcellularLocation>
</comment>
<organism evidence="11 12">
    <name type="scientific">Galbula dea</name>
    <dbReference type="NCBI Taxonomy" id="1109041"/>
    <lineage>
        <taxon>Eukaryota</taxon>
        <taxon>Metazoa</taxon>
        <taxon>Chordata</taxon>
        <taxon>Craniata</taxon>
        <taxon>Vertebrata</taxon>
        <taxon>Euteleostomi</taxon>
        <taxon>Archelosauria</taxon>
        <taxon>Archosauria</taxon>
        <taxon>Dinosauria</taxon>
        <taxon>Saurischia</taxon>
        <taxon>Theropoda</taxon>
        <taxon>Coelurosauria</taxon>
        <taxon>Aves</taxon>
        <taxon>Neognathae</taxon>
        <taxon>Neoaves</taxon>
        <taxon>Telluraves</taxon>
        <taxon>Coraciimorphae</taxon>
        <taxon>Piciformes</taxon>
        <taxon>Galbulidae</taxon>
        <taxon>Galbula</taxon>
    </lineage>
</organism>
<feature type="compositionally biased region" description="Basic and acidic residues" evidence="10">
    <location>
        <begin position="277"/>
        <end position="298"/>
    </location>
</feature>